<dbReference type="SUPFAM" id="SSF46689">
    <property type="entry name" value="Homeodomain-like"/>
    <property type="match status" value="2"/>
</dbReference>
<keyword evidence="4" id="KW-0804">Transcription</keyword>
<dbReference type="Pfam" id="PF00249">
    <property type="entry name" value="Myb_DNA-binding"/>
    <property type="match status" value="1"/>
</dbReference>
<sequence length="374" mass="42301">MVSEVVDAKRWFGRVPEGRGDCWEKSFVAVFALALPPPTLSRVNDPRFRRNRRGCPPRDLQMSTGSRTESTCSSSSRVPDQSSRGWTWEENKLFELALVEFEEDTGDRWEKVAACVWGKTVEEVKIHYQRLVDDLNEIEAGRFSYYPSVRSNSVDCYASKQPSCASGKRSAPRAPSEHERKKGVPWNEEEHKYVSHPRPVRRIGMLFLMGLRVHGKGDWRNISRNFVTTRTPTQVASHAQKYFNRQNSGSKDKRRSSIHDITIANLPHHDLLSPSQLPTPTPQLQARRQAASTSLPRTFPLIVVDPSQRHDAAGVSNAPVRANQFMQPHFGAAPYGMTIQPQNPQVVGLHGNVACDDTSPFQMQQIRGPDFREC</sequence>
<dbReference type="InterPro" id="IPR006447">
    <property type="entry name" value="Myb_dom_plants"/>
</dbReference>
<evidence type="ECO:0000259" key="8">
    <source>
        <dbReference type="PROSITE" id="PS51294"/>
    </source>
</evidence>
<dbReference type="EMBL" id="AMZH03008750">
    <property type="protein sequence ID" value="RRT58305.1"/>
    <property type="molecule type" value="Genomic_DNA"/>
</dbReference>
<dbReference type="PROSITE" id="PS51294">
    <property type="entry name" value="HTH_MYB"/>
    <property type="match status" value="1"/>
</dbReference>
<dbReference type="InterPro" id="IPR017930">
    <property type="entry name" value="Myb_dom"/>
</dbReference>
<evidence type="ECO:0000259" key="7">
    <source>
        <dbReference type="PROSITE" id="PS50090"/>
    </source>
</evidence>
<comment type="subcellular location">
    <subcellularLocation>
        <location evidence="1">Nucleus</location>
    </subcellularLocation>
</comment>
<feature type="compositionally biased region" description="Low complexity" evidence="6">
    <location>
        <begin position="63"/>
        <end position="79"/>
    </location>
</feature>
<evidence type="ECO:0000313" key="9">
    <source>
        <dbReference type="EMBL" id="RRT58305.1"/>
    </source>
</evidence>
<feature type="region of interest" description="Disordered" evidence="6">
    <location>
        <begin position="45"/>
        <end position="79"/>
    </location>
</feature>
<dbReference type="PANTHER" id="PTHR44042">
    <property type="entry name" value="DUPLICATED HOMEODOMAIN-LIKE SUPERFAMILY PROTEIN-RELATED"/>
    <property type="match status" value="1"/>
</dbReference>
<evidence type="ECO:0000256" key="6">
    <source>
        <dbReference type="SAM" id="MobiDB-lite"/>
    </source>
</evidence>
<evidence type="ECO:0000313" key="10">
    <source>
        <dbReference type="Proteomes" id="UP000287651"/>
    </source>
</evidence>
<feature type="domain" description="HTH myb-type" evidence="8">
    <location>
        <begin position="178"/>
        <end position="247"/>
    </location>
</feature>
<accession>A0A426Z2T4</accession>
<name>A0A426Z2T4_ENSVE</name>
<dbReference type="Gene3D" id="1.10.10.60">
    <property type="entry name" value="Homeodomain-like"/>
    <property type="match status" value="2"/>
</dbReference>
<keyword evidence="2" id="KW-0805">Transcription regulation</keyword>
<feature type="region of interest" description="Disordered" evidence="6">
    <location>
        <begin position="160"/>
        <end position="189"/>
    </location>
</feature>
<dbReference type="SMART" id="SM00717">
    <property type="entry name" value="SANT"/>
    <property type="match status" value="2"/>
</dbReference>
<keyword evidence="5" id="KW-0539">Nucleus</keyword>
<dbReference type="GO" id="GO:0003677">
    <property type="term" value="F:DNA binding"/>
    <property type="evidence" value="ECO:0007669"/>
    <property type="project" value="UniProtKB-KW"/>
</dbReference>
<dbReference type="InterPro" id="IPR001005">
    <property type="entry name" value="SANT/Myb"/>
</dbReference>
<dbReference type="CDD" id="cd00167">
    <property type="entry name" value="SANT"/>
    <property type="match status" value="2"/>
</dbReference>
<dbReference type="PANTHER" id="PTHR44042:SF41">
    <property type="entry name" value="DUPLICATED HOMEODOMAIN-LIKE SUPERFAMILY PROTEIN-RELATED"/>
    <property type="match status" value="1"/>
</dbReference>
<evidence type="ECO:0000256" key="3">
    <source>
        <dbReference type="ARBA" id="ARBA00023125"/>
    </source>
</evidence>
<proteinExistence type="predicted"/>
<gene>
    <name evidence="9" type="ORF">B296_00046700</name>
</gene>
<dbReference type="GO" id="GO:0005634">
    <property type="term" value="C:nucleus"/>
    <property type="evidence" value="ECO:0007669"/>
    <property type="project" value="UniProtKB-SubCell"/>
</dbReference>
<dbReference type="PROSITE" id="PS50090">
    <property type="entry name" value="MYB_LIKE"/>
    <property type="match status" value="1"/>
</dbReference>
<comment type="caution">
    <text evidence="9">The sequence shown here is derived from an EMBL/GenBank/DDBJ whole genome shotgun (WGS) entry which is preliminary data.</text>
</comment>
<dbReference type="InterPro" id="IPR009057">
    <property type="entry name" value="Homeodomain-like_sf"/>
</dbReference>
<feature type="compositionally biased region" description="Basic and acidic residues" evidence="6">
    <location>
        <begin position="175"/>
        <end position="189"/>
    </location>
</feature>
<organism evidence="9 10">
    <name type="scientific">Ensete ventricosum</name>
    <name type="common">Abyssinian banana</name>
    <name type="synonym">Musa ensete</name>
    <dbReference type="NCBI Taxonomy" id="4639"/>
    <lineage>
        <taxon>Eukaryota</taxon>
        <taxon>Viridiplantae</taxon>
        <taxon>Streptophyta</taxon>
        <taxon>Embryophyta</taxon>
        <taxon>Tracheophyta</taxon>
        <taxon>Spermatophyta</taxon>
        <taxon>Magnoliopsida</taxon>
        <taxon>Liliopsida</taxon>
        <taxon>Zingiberales</taxon>
        <taxon>Musaceae</taxon>
        <taxon>Ensete</taxon>
    </lineage>
</organism>
<reference evidence="9 10" key="1">
    <citation type="journal article" date="2014" name="Agronomy (Basel)">
        <title>A Draft Genome Sequence for Ensete ventricosum, the Drought-Tolerant Tree Against Hunger.</title>
        <authorList>
            <person name="Harrison J."/>
            <person name="Moore K.A."/>
            <person name="Paszkiewicz K."/>
            <person name="Jones T."/>
            <person name="Grant M."/>
            <person name="Ambacheew D."/>
            <person name="Muzemil S."/>
            <person name="Studholme D.J."/>
        </authorList>
    </citation>
    <scope>NUCLEOTIDE SEQUENCE [LARGE SCALE GENOMIC DNA]</scope>
</reference>
<feature type="domain" description="Myb-like" evidence="7">
    <location>
        <begin position="78"/>
        <end position="132"/>
    </location>
</feature>
<evidence type="ECO:0000256" key="2">
    <source>
        <dbReference type="ARBA" id="ARBA00023015"/>
    </source>
</evidence>
<dbReference type="Proteomes" id="UP000287651">
    <property type="component" value="Unassembled WGS sequence"/>
</dbReference>
<protein>
    <submittedName>
        <fullName evidence="9">Uncharacterized protein</fullName>
    </submittedName>
</protein>
<dbReference type="FunFam" id="1.10.10.60:FF:000154">
    <property type="entry name" value="Transcription factor SRM1"/>
    <property type="match status" value="1"/>
</dbReference>
<evidence type="ECO:0000256" key="1">
    <source>
        <dbReference type="ARBA" id="ARBA00004123"/>
    </source>
</evidence>
<evidence type="ECO:0000256" key="4">
    <source>
        <dbReference type="ARBA" id="ARBA00023163"/>
    </source>
</evidence>
<keyword evidence="3" id="KW-0238">DNA-binding</keyword>
<evidence type="ECO:0000256" key="5">
    <source>
        <dbReference type="ARBA" id="ARBA00023242"/>
    </source>
</evidence>
<dbReference type="NCBIfam" id="TIGR01557">
    <property type="entry name" value="myb_SHAQKYF"/>
    <property type="match status" value="1"/>
</dbReference>
<dbReference type="AlphaFoldDB" id="A0A426Z2T4"/>